<dbReference type="Proteomes" id="UP000656548">
    <property type="component" value="Unassembled WGS sequence"/>
</dbReference>
<dbReference type="RefSeq" id="WP_192746945.1">
    <property type="nucleotide sequence ID" value="NZ_JADBEJ010000005.1"/>
</dbReference>
<gene>
    <name evidence="1" type="ORF">H4W30_004824</name>
</gene>
<proteinExistence type="predicted"/>
<dbReference type="EMBL" id="JADBEJ010000005">
    <property type="protein sequence ID" value="MBE1577764.1"/>
    <property type="molecule type" value="Genomic_DNA"/>
</dbReference>
<evidence type="ECO:0000313" key="2">
    <source>
        <dbReference type="Proteomes" id="UP000656548"/>
    </source>
</evidence>
<comment type="caution">
    <text evidence="1">The sequence shown here is derived from an EMBL/GenBank/DDBJ whole genome shotgun (WGS) entry which is preliminary data.</text>
</comment>
<name>A0ABR9LAQ6_9PSEU</name>
<evidence type="ECO:0000313" key="1">
    <source>
        <dbReference type="EMBL" id="MBE1577764.1"/>
    </source>
</evidence>
<sequence length="45" mass="4291">MTAITPSIVAPGGAMACQAMPSAGVITNAGSGSPNKLLNVSFLGS</sequence>
<organism evidence="1 2">
    <name type="scientific">Amycolatopsis roodepoortensis</name>
    <dbReference type="NCBI Taxonomy" id="700274"/>
    <lineage>
        <taxon>Bacteria</taxon>
        <taxon>Bacillati</taxon>
        <taxon>Actinomycetota</taxon>
        <taxon>Actinomycetes</taxon>
        <taxon>Pseudonocardiales</taxon>
        <taxon>Pseudonocardiaceae</taxon>
        <taxon>Amycolatopsis</taxon>
    </lineage>
</organism>
<accession>A0ABR9LAQ6</accession>
<protein>
    <submittedName>
        <fullName evidence="1">Uncharacterized protein</fullName>
    </submittedName>
</protein>
<reference evidence="1 2" key="1">
    <citation type="submission" date="2020-10" db="EMBL/GenBank/DDBJ databases">
        <title>Sequencing the genomes of 1000 actinobacteria strains.</title>
        <authorList>
            <person name="Klenk H.-P."/>
        </authorList>
    </citation>
    <scope>NUCLEOTIDE SEQUENCE [LARGE SCALE GENOMIC DNA]</scope>
    <source>
        <strain evidence="1 2">DSM 46661</strain>
    </source>
</reference>
<keyword evidence="2" id="KW-1185">Reference proteome</keyword>